<keyword evidence="5" id="KW-1185">Reference proteome</keyword>
<dbReference type="GO" id="GO:0032259">
    <property type="term" value="P:methylation"/>
    <property type="evidence" value="ECO:0007669"/>
    <property type="project" value="UniProtKB-KW"/>
</dbReference>
<organism evidence="4 5">
    <name type="scientific">Apibacter muscae</name>
    <dbReference type="NCBI Taxonomy" id="2509004"/>
    <lineage>
        <taxon>Bacteria</taxon>
        <taxon>Pseudomonadati</taxon>
        <taxon>Bacteroidota</taxon>
        <taxon>Flavobacteriia</taxon>
        <taxon>Flavobacteriales</taxon>
        <taxon>Weeksellaceae</taxon>
        <taxon>Apibacter</taxon>
    </lineage>
</organism>
<dbReference type="PROSITE" id="PS51682">
    <property type="entry name" value="SAM_OMT_I"/>
    <property type="match status" value="1"/>
</dbReference>
<dbReference type="Gene3D" id="3.40.50.150">
    <property type="entry name" value="Vaccinia Virus protein VP39"/>
    <property type="match status" value="1"/>
</dbReference>
<evidence type="ECO:0000313" key="4">
    <source>
        <dbReference type="EMBL" id="TWP29295.1"/>
    </source>
</evidence>
<dbReference type="CDD" id="cd02440">
    <property type="entry name" value="AdoMet_MTases"/>
    <property type="match status" value="1"/>
</dbReference>
<keyword evidence="3" id="KW-0949">S-adenosyl-L-methionine</keyword>
<dbReference type="EMBL" id="SELH01000015">
    <property type="protein sequence ID" value="TWP29295.1"/>
    <property type="molecule type" value="Genomic_DNA"/>
</dbReference>
<protein>
    <submittedName>
        <fullName evidence="4">O-methyltransferase</fullName>
    </submittedName>
</protein>
<dbReference type="SUPFAM" id="SSF53335">
    <property type="entry name" value="S-adenosyl-L-methionine-dependent methyltransferases"/>
    <property type="match status" value="1"/>
</dbReference>
<dbReference type="GO" id="GO:0008757">
    <property type="term" value="F:S-adenosylmethionine-dependent methyltransferase activity"/>
    <property type="evidence" value="ECO:0007669"/>
    <property type="project" value="TreeGrafter"/>
</dbReference>
<dbReference type="GO" id="GO:0008171">
    <property type="term" value="F:O-methyltransferase activity"/>
    <property type="evidence" value="ECO:0007669"/>
    <property type="project" value="InterPro"/>
</dbReference>
<dbReference type="InterPro" id="IPR002935">
    <property type="entry name" value="SAM_O-MeTrfase"/>
</dbReference>
<dbReference type="OrthoDB" id="9799672at2"/>
<dbReference type="InterPro" id="IPR050362">
    <property type="entry name" value="Cation-dep_OMT"/>
</dbReference>
<evidence type="ECO:0000256" key="3">
    <source>
        <dbReference type="ARBA" id="ARBA00022691"/>
    </source>
</evidence>
<dbReference type="PANTHER" id="PTHR10509:SF14">
    <property type="entry name" value="CAFFEOYL-COA O-METHYLTRANSFERASE 3-RELATED"/>
    <property type="match status" value="1"/>
</dbReference>
<dbReference type="RefSeq" id="WP_146291937.1">
    <property type="nucleotide sequence ID" value="NZ_SELH01000015.1"/>
</dbReference>
<dbReference type="Proteomes" id="UP000319499">
    <property type="component" value="Unassembled WGS sequence"/>
</dbReference>
<proteinExistence type="predicted"/>
<comment type="caution">
    <text evidence="4">The sequence shown here is derived from an EMBL/GenBank/DDBJ whole genome shotgun (WGS) entry which is preliminary data.</text>
</comment>
<evidence type="ECO:0000256" key="2">
    <source>
        <dbReference type="ARBA" id="ARBA00022679"/>
    </source>
</evidence>
<evidence type="ECO:0000313" key="5">
    <source>
        <dbReference type="Proteomes" id="UP000319499"/>
    </source>
</evidence>
<dbReference type="Pfam" id="PF01596">
    <property type="entry name" value="Methyltransf_3"/>
    <property type="match status" value="1"/>
</dbReference>
<gene>
    <name evidence="4" type="ORF">ETU09_03500</name>
</gene>
<dbReference type="PANTHER" id="PTHR10509">
    <property type="entry name" value="O-METHYLTRANSFERASE-RELATED"/>
    <property type="match status" value="1"/>
</dbReference>
<evidence type="ECO:0000256" key="1">
    <source>
        <dbReference type="ARBA" id="ARBA00022603"/>
    </source>
</evidence>
<keyword evidence="2 4" id="KW-0808">Transferase</keyword>
<dbReference type="AlphaFoldDB" id="A0A563DGH0"/>
<reference evidence="4 5" key="1">
    <citation type="submission" date="2019-02" db="EMBL/GenBank/DDBJ databases">
        <title>Apibacter muscae sp. nov.: a novel member of the house fly microbiota.</title>
        <authorList>
            <person name="Park R."/>
        </authorList>
    </citation>
    <scope>NUCLEOTIDE SEQUENCE [LARGE SCALE GENOMIC DNA]</scope>
    <source>
        <strain evidence="4 5">AL1</strain>
    </source>
</reference>
<sequence length="210" mass="24085">MELNPLLEKYIEENSEHENSILRQIRKETHLKTTQPHMLSGVLQGRILSMISKMINPKFILEIGTFTGYSTLCLAEGLSSSGKILTLDKNLETACIPKKYFEISEFKDQIEFKIENALIYIPKIIETIDLVFLDADKENYSNYLDLVKPKLKKGGIILADNILWKGKVIDHKGDKKTEIIKDFNKKVHSDDELEVVILPIRDGLSIIRKK</sequence>
<keyword evidence="1 4" id="KW-0489">Methyltransferase</keyword>
<accession>A0A563DGH0</accession>
<dbReference type="InterPro" id="IPR029063">
    <property type="entry name" value="SAM-dependent_MTases_sf"/>
</dbReference>
<name>A0A563DGH0_9FLAO</name>